<reference evidence="2 3" key="1">
    <citation type="submission" date="2018-03" db="EMBL/GenBank/DDBJ databases">
        <title>Phenotypic and genomic properties of Cyclonatronum proteinivorum gen. nov., sp. nov., a haloalkaliphilic bacteroidete from soda lakes possessing Na+-translocating rhodopsin.</title>
        <authorList>
            <person name="Toshchakov S.V."/>
            <person name="Korzhenkov A."/>
            <person name="Samarov N.I."/>
            <person name="Kublanov I.V."/>
            <person name="Muntyan M.S."/>
            <person name="Sorokin D.Y."/>
        </authorList>
    </citation>
    <scope>NUCLEOTIDE SEQUENCE [LARGE SCALE GENOMIC DNA]</scope>
    <source>
        <strain evidence="2 3">Omega</strain>
    </source>
</reference>
<keyword evidence="3" id="KW-1185">Reference proteome</keyword>
<evidence type="ECO:0000256" key="1">
    <source>
        <dbReference type="SAM" id="SignalP"/>
    </source>
</evidence>
<evidence type="ECO:0000313" key="3">
    <source>
        <dbReference type="Proteomes" id="UP000254808"/>
    </source>
</evidence>
<sequence length="311" mass="35958">MNMRSVFLTVFFLLLLSMSVRAQDLIPPVSSSWESTARITGLIEPHDPFLRFTTSRENEDLIRLSGNNQRFWHALRDSLNDAIRGGFVQAYSVQPSMRAGMERIFVKDQPLGYDELIAQLDTQLEVVSRLRTGEVIFLPARGDVFNLRNFVDDNDSYFANFSAIGMFEFEFRVRIDENGLNVKPGQLILGSALYPGRFTFDSNPDDYFSDLENGLGFLLDFSDHSTMEFFFSRGVGRSFVDESNSFYDLMMSFRYPHHFYSIDGIELARAVDPPFEYELDFIREEVRTQLFSIMMQFTYGEIPNLLRNARP</sequence>
<feature type="chain" id="PRO_5016963726" evidence="1">
    <location>
        <begin position="23"/>
        <end position="311"/>
    </location>
</feature>
<proteinExistence type="predicted"/>
<dbReference type="Proteomes" id="UP000254808">
    <property type="component" value="Chromosome"/>
</dbReference>
<dbReference type="KEGG" id="cprv:CYPRO_3016"/>
<dbReference type="AlphaFoldDB" id="A0A345UP51"/>
<accession>A0A345UP51</accession>
<gene>
    <name evidence="2" type="ORF">CYPRO_3016</name>
</gene>
<name>A0A345UP51_9BACT</name>
<protein>
    <submittedName>
        <fullName evidence="2">Uncharacterized protein</fullName>
    </submittedName>
</protein>
<feature type="signal peptide" evidence="1">
    <location>
        <begin position="1"/>
        <end position="22"/>
    </location>
</feature>
<dbReference type="EMBL" id="CP027806">
    <property type="protein sequence ID" value="AXJ02253.1"/>
    <property type="molecule type" value="Genomic_DNA"/>
</dbReference>
<organism evidence="2 3">
    <name type="scientific">Cyclonatronum proteinivorum</name>
    <dbReference type="NCBI Taxonomy" id="1457365"/>
    <lineage>
        <taxon>Bacteria</taxon>
        <taxon>Pseudomonadati</taxon>
        <taxon>Balneolota</taxon>
        <taxon>Balneolia</taxon>
        <taxon>Balneolales</taxon>
        <taxon>Cyclonatronaceae</taxon>
        <taxon>Cyclonatronum</taxon>
    </lineage>
</organism>
<keyword evidence="1" id="KW-0732">Signal</keyword>
<evidence type="ECO:0000313" key="2">
    <source>
        <dbReference type="EMBL" id="AXJ02253.1"/>
    </source>
</evidence>